<dbReference type="PANTHER" id="PTHR47946">
    <property type="entry name" value="CYTOCHROME P450 78A7-RELATED"/>
    <property type="match status" value="1"/>
</dbReference>
<dbReference type="EMBL" id="JAMYWD010000003">
    <property type="protein sequence ID" value="KAJ4975206.1"/>
    <property type="molecule type" value="Genomic_DNA"/>
</dbReference>
<proteinExistence type="inferred from homology"/>
<dbReference type="GO" id="GO:0004497">
    <property type="term" value="F:monooxygenase activity"/>
    <property type="evidence" value="ECO:0007669"/>
    <property type="project" value="UniProtKB-KW"/>
</dbReference>
<keyword evidence="5" id="KW-0560">Oxidoreductase</keyword>
<organism evidence="8 9">
    <name type="scientific">Protea cynaroides</name>
    <dbReference type="NCBI Taxonomy" id="273540"/>
    <lineage>
        <taxon>Eukaryota</taxon>
        <taxon>Viridiplantae</taxon>
        <taxon>Streptophyta</taxon>
        <taxon>Embryophyta</taxon>
        <taxon>Tracheophyta</taxon>
        <taxon>Spermatophyta</taxon>
        <taxon>Magnoliopsida</taxon>
        <taxon>Proteales</taxon>
        <taxon>Proteaceae</taxon>
        <taxon>Protea</taxon>
    </lineage>
</organism>
<dbReference type="SUPFAM" id="SSF48264">
    <property type="entry name" value="Cytochrome P450"/>
    <property type="match status" value="1"/>
</dbReference>
<evidence type="ECO:0000256" key="3">
    <source>
        <dbReference type="ARBA" id="ARBA00022617"/>
    </source>
</evidence>
<evidence type="ECO:0000256" key="4">
    <source>
        <dbReference type="ARBA" id="ARBA00022723"/>
    </source>
</evidence>
<keyword evidence="6" id="KW-0408">Iron</keyword>
<keyword evidence="3" id="KW-0349">Heme</keyword>
<dbReference type="Gene3D" id="1.10.630.10">
    <property type="entry name" value="Cytochrome P450"/>
    <property type="match status" value="1"/>
</dbReference>
<dbReference type="PANTHER" id="PTHR47946:SF6">
    <property type="entry name" value="CYTOCHROME P450 78A7"/>
    <property type="match status" value="1"/>
</dbReference>
<dbReference type="GO" id="GO:0016705">
    <property type="term" value="F:oxidoreductase activity, acting on paired donors, with incorporation or reduction of molecular oxygen"/>
    <property type="evidence" value="ECO:0007669"/>
    <property type="project" value="InterPro"/>
</dbReference>
<evidence type="ECO:0000256" key="1">
    <source>
        <dbReference type="ARBA" id="ARBA00001971"/>
    </source>
</evidence>
<comment type="similarity">
    <text evidence="2">Belongs to the cytochrome P450 family.</text>
</comment>
<dbReference type="InterPro" id="IPR001128">
    <property type="entry name" value="Cyt_P450"/>
</dbReference>
<dbReference type="GO" id="GO:0005506">
    <property type="term" value="F:iron ion binding"/>
    <property type="evidence" value="ECO:0007669"/>
    <property type="project" value="InterPro"/>
</dbReference>
<name>A0A9Q0KR68_9MAGN</name>
<dbReference type="GO" id="GO:0020037">
    <property type="term" value="F:heme binding"/>
    <property type="evidence" value="ECO:0007669"/>
    <property type="project" value="InterPro"/>
</dbReference>
<protein>
    <recommendedName>
        <fullName evidence="10">Cytochrome P450</fullName>
    </recommendedName>
</protein>
<evidence type="ECO:0000256" key="5">
    <source>
        <dbReference type="ARBA" id="ARBA00023002"/>
    </source>
</evidence>
<evidence type="ECO:0008006" key="10">
    <source>
        <dbReference type="Google" id="ProtNLM"/>
    </source>
</evidence>
<dbReference type="Proteomes" id="UP001141806">
    <property type="component" value="Unassembled WGS sequence"/>
</dbReference>
<keyword evidence="4" id="KW-0479">Metal-binding</keyword>
<dbReference type="Pfam" id="PF00067">
    <property type="entry name" value="p450"/>
    <property type="match status" value="1"/>
</dbReference>
<keyword evidence="7" id="KW-0503">Monooxygenase</keyword>
<evidence type="ECO:0000313" key="9">
    <source>
        <dbReference type="Proteomes" id="UP001141806"/>
    </source>
</evidence>
<evidence type="ECO:0000256" key="2">
    <source>
        <dbReference type="ARBA" id="ARBA00010617"/>
    </source>
</evidence>
<dbReference type="OrthoDB" id="1470350at2759"/>
<dbReference type="AlphaFoldDB" id="A0A9Q0KR68"/>
<sequence>MAKLVMNPDLQTKLQQEFDNLVGDKGVTDAHMVNLPYLQSALKETLRIHPPGPLLSWASLSTSDVQLSNNMLIPAQTTAMVNMWAITHDPMVITNTNDTRNKSSTSLTDTEGIIKVVEPWKIIRKFECTQKLKTLLHRLTKLLQLLAFMSYIVSLPKNAAHDVIQVIQGSCLKVFSQEHSSILGLFVYDALQQIWWYTLADAQIHGLRCVWVQRDGRKQSPKEPLVSAIWSKSDGSAEHDPFCRLFNRTVREMGRGENLYGNVWIRRNNYW</sequence>
<keyword evidence="9" id="KW-1185">Reference proteome</keyword>
<comment type="caution">
    <text evidence="8">The sequence shown here is derived from an EMBL/GenBank/DDBJ whole genome shotgun (WGS) entry which is preliminary data.</text>
</comment>
<comment type="cofactor">
    <cofactor evidence="1">
        <name>heme</name>
        <dbReference type="ChEBI" id="CHEBI:30413"/>
    </cofactor>
</comment>
<evidence type="ECO:0000256" key="7">
    <source>
        <dbReference type="ARBA" id="ARBA00023033"/>
    </source>
</evidence>
<accession>A0A9Q0KR68</accession>
<evidence type="ECO:0000256" key="6">
    <source>
        <dbReference type="ARBA" id="ARBA00023004"/>
    </source>
</evidence>
<dbReference type="InterPro" id="IPR036396">
    <property type="entry name" value="Cyt_P450_sf"/>
</dbReference>
<dbReference type="InterPro" id="IPR051996">
    <property type="entry name" value="Cytochrome_P450_78A"/>
</dbReference>
<reference evidence="8" key="1">
    <citation type="journal article" date="2023" name="Plant J.">
        <title>The genome of the king protea, Protea cynaroides.</title>
        <authorList>
            <person name="Chang J."/>
            <person name="Duong T.A."/>
            <person name="Schoeman C."/>
            <person name="Ma X."/>
            <person name="Roodt D."/>
            <person name="Barker N."/>
            <person name="Li Z."/>
            <person name="Van de Peer Y."/>
            <person name="Mizrachi E."/>
        </authorList>
    </citation>
    <scope>NUCLEOTIDE SEQUENCE</scope>
    <source>
        <tissue evidence="8">Young leaves</tissue>
    </source>
</reference>
<evidence type="ECO:0000313" key="8">
    <source>
        <dbReference type="EMBL" id="KAJ4975206.1"/>
    </source>
</evidence>
<gene>
    <name evidence="8" type="ORF">NE237_000312</name>
</gene>